<organism evidence="6 7">
    <name type="scientific">Klebsiella pneumoniae</name>
    <dbReference type="NCBI Taxonomy" id="573"/>
    <lineage>
        <taxon>Bacteria</taxon>
        <taxon>Pseudomonadati</taxon>
        <taxon>Pseudomonadota</taxon>
        <taxon>Gammaproteobacteria</taxon>
        <taxon>Enterobacterales</taxon>
        <taxon>Enterobacteriaceae</taxon>
        <taxon>Klebsiella/Raoultella group</taxon>
        <taxon>Klebsiella</taxon>
        <taxon>Klebsiella pneumoniae complex</taxon>
    </lineage>
</organism>
<dbReference type="GO" id="GO:0009011">
    <property type="term" value="F:alpha-1,4-glucan glucosyltransferase (ADP-glucose donor) activity"/>
    <property type="evidence" value="ECO:0007669"/>
    <property type="project" value="UniProtKB-EC"/>
</dbReference>
<name>A0A919LVL0_KLEPN</name>
<evidence type="ECO:0000313" key="6">
    <source>
        <dbReference type="EMBL" id="GHK56039.1"/>
    </source>
</evidence>
<dbReference type="EMBL" id="BNFF01000001">
    <property type="protein sequence ID" value="GHK56039.1"/>
    <property type="molecule type" value="Genomic_DNA"/>
</dbReference>
<gene>
    <name evidence="6" type="ORF">KPZU09_57750</name>
</gene>
<evidence type="ECO:0000256" key="1">
    <source>
        <dbReference type="ARBA" id="ARBA00001478"/>
    </source>
</evidence>
<protein>
    <recommendedName>
        <fullName evidence="2">starch synthase</fullName>
        <ecNumber evidence="2">2.4.1.21</ecNumber>
    </recommendedName>
</protein>
<dbReference type="Gene3D" id="3.40.50.2000">
    <property type="entry name" value="Glycogen Phosphorylase B"/>
    <property type="match status" value="1"/>
</dbReference>
<dbReference type="GO" id="GO:0005978">
    <property type="term" value="P:glycogen biosynthetic process"/>
    <property type="evidence" value="ECO:0007669"/>
    <property type="project" value="TreeGrafter"/>
</dbReference>
<evidence type="ECO:0000313" key="7">
    <source>
        <dbReference type="Proteomes" id="UP000655094"/>
    </source>
</evidence>
<dbReference type="EC" id="2.4.1.21" evidence="2"/>
<dbReference type="Proteomes" id="UP000655094">
    <property type="component" value="Unassembled WGS sequence"/>
</dbReference>
<dbReference type="InterPro" id="IPR013534">
    <property type="entry name" value="Starch_synth_cat_dom"/>
</dbReference>
<keyword evidence="4" id="KW-0808">Transferase</keyword>
<dbReference type="AlphaFoldDB" id="A0A919LVL0"/>
<dbReference type="GO" id="GO:0005829">
    <property type="term" value="C:cytosol"/>
    <property type="evidence" value="ECO:0007669"/>
    <property type="project" value="TreeGrafter"/>
</dbReference>
<sequence length="129" mass="14805">MFTVHNLAYQGMFYSWHMNDIELPWSFYNMHGLEFNGQISFLKAGLYYADHITAVSPTYAREITEPQYAYGMEGCCASAIMKVGCREFSTALTTVSGARKTICCCRCATIATRWRRRRRTSVSCRLPWA</sequence>
<dbReference type="SUPFAM" id="SSF53756">
    <property type="entry name" value="UDP-Glycosyltransferase/glycogen phosphorylase"/>
    <property type="match status" value="1"/>
</dbReference>
<feature type="domain" description="Starch synthase catalytic" evidence="5">
    <location>
        <begin position="1"/>
        <end position="75"/>
    </location>
</feature>
<evidence type="ECO:0000256" key="2">
    <source>
        <dbReference type="ARBA" id="ARBA00012588"/>
    </source>
</evidence>
<comment type="caution">
    <text evidence="6">The sequence shown here is derived from an EMBL/GenBank/DDBJ whole genome shotgun (WGS) entry which is preliminary data.</text>
</comment>
<proteinExistence type="predicted"/>
<reference evidence="6" key="1">
    <citation type="submission" date="2020-10" db="EMBL/GenBank/DDBJ databases">
        <title>Genome Sequence of ESBL Producing Zambian Clinical Strains.</title>
        <authorList>
            <person name="Shawa M."/>
            <person name="Furuta Y."/>
            <person name="Simbotwe M."/>
            <person name="Mulenga E."/>
            <person name="Mubanga M."/>
            <person name="Mulenga G."/>
            <person name="Kaile C."/>
            <person name="Zorigt T."/>
            <person name="Hang'ombe B."/>
            <person name="Higashi H."/>
        </authorList>
    </citation>
    <scope>NUCLEOTIDE SEQUENCE</scope>
    <source>
        <strain evidence="6">Zam_UTH_09</strain>
    </source>
</reference>
<evidence type="ECO:0000256" key="4">
    <source>
        <dbReference type="ARBA" id="ARBA00022679"/>
    </source>
</evidence>
<comment type="catalytic activity">
    <reaction evidence="1">
        <text>[(1-&gt;4)-alpha-D-glucosyl](n) + ADP-alpha-D-glucose = [(1-&gt;4)-alpha-D-glucosyl](n+1) + ADP + H(+)</text>
        <dbReference type="Rhea" id="RHEA:18189"/>
        <dbReference type="Rhea" id="RHEA-COMP:9584"/>
        <dbReference type="Rhea" id="RHEA-COMP:9587"/>
        <dbReference type="ChEBI" id="CHEBI:15378"/>
        <dbReference type="ChEBI" id="CHEBI:15444"/>
        <dbReference type="ChEBI" id="CHEBI:57498"/>
        <dbReference type="ChEBI" id="CHEBI:456216"/>
        <dbReference type="EC" id="2.4.1.21"/>
    </reaction>
</comment>
<accession>A0A919LVL0</accession>
<evidence type="ECO:0000259" key="5">
    <source>
        <dbReference type="Pfam" id="PF08323"/>
    </source>
</evidence>
<dbReference type="PANTHER" id="PTHR45825">
    <property type="entry name" value="GRANULE-BOUND STARCH SYNTHASE 1, CHLOROPLASTIC/AMYLOPLASTIC"/>
    <property type="match status" value="1"/>
</dbReference>
<evidence type="ECO:0000256" key="3">
    <source>
        <dbReference type="ARBA" id="ARBA00022676"/>
    </source>
</evidence>
<dbReference type="PANTHER" id="PTHR45825:SF11">
    <property type="entry name" value="ALPHA AMYLASE DOMAIN-CONTAINING PROTEIN"/>
    <property type="match status" value="1"/>
</dbReference>
<dbReference type="Pfam" id="PF08323">
    <property type="entry name" value="Glyco_transf_5"/>
    <property type="match status" value="1"/>
</dbReference>
<keyword evidence="3" id="KW-0328">Glycosyltransferase</keyword>